<proteinExistence type="predicted"/>
<dbReference type="EMBL" id="JARAOO010000014">
    <property type="protein sequence ID" value="KAJ7943393.1"/>
    <property type="molecule type" value="Genomic_DNA"/>
</dbReference>
<reference evidence="2" key="1">
    <citation type="journal article" date="2023" name="Science">
        <title>Elucidation of the pathway for biosynthesis of saponin adjuvants from the soapbark tree.</title>
        <authorList>
            <person name="Reed J."/>
            <person name="Orme A."/>
            <person name="El-Demerdash A."/>
            <person name="Owen C."/>
            <person name="Martin L.B.B."/>
            <person name="Misra R.C."/>
            <person name="Kikuchi S."/>
            <person name="Rejzek M."/>
            <person name="Martin A.C."/>
            <person name="Harkess A."/>
            <person name="Leebens-Mack J."/>
            <person name="Louveau T."/>
            <person name="Stephenson M.J."/>
            <person name="Osbourn A."/>
        </authorList>
    </citation>
    <scope>NUCLEOTIDE SEQUENCE</scope>
    <source>
        <strain evidence="2">S10</strain>
    </source>
</reference>
<feature type="region of interest" description="Disordered" evidence="1">
    <location>
        <begin position="1054"/>
        <end position="1079"/>
    </location>
</feature>
<sequence length="1079" mass="119563">MGTKVQSKSYLPGYYSMRDLNDESSSCGWPLFYGDKNLSNGQCYNGYLQRATSGARSEYDKDVLKRTMLEHEAIFKNQVYELHRLYRTQKDLMDEFKRKEVVRNPIPDGSFLRGSLASQFTSEDGQKWHIPSFPLANSVCARPSVSVVEGDYPLASNKGNSKQACLVPPQNGSNSKDVEVLESRPTKVRKKMFDLQLPADEYLDTEESEKFSDEKNTGTSINHPERNCKIVPVSSAKFFLGGGGKAGSQEETSRSDQCLRNTSGLADLNEPVQVEETNASAYVDLNHFQVANACADLSAKSKSQFFSLTKEVLLNSRHESENGLQNNQYVESSGSGRGWMPHVLEAGQGKGDLKSVSQGFQPEKLLLPQQTMQDVINKSHGPPSVYSTTRNKVDFWRERTVYDLEISETSHEISNNKYPESVVSSHRSSFFPVVASSDLAKSWSQSVSSFEMPSSSLTQKSTSVQVHPCLNTSPAFNKSYQSGQSNGIFGDSWPLNCNSKSNSCFGSEAPIQNGFYHGSSSGSKELPINLSSVNYDYLNYNNDCKGVPQHFNQDMLKYQKGSNCNDMKSVKDANLNVVLSNSSSNKLVPQPGLGITDREEKNEEHFEAFPWLTAKGTCKSDTPNAGRISTTGELSFLQASPKYNINGTGKGPNGISLNNVTSVSCSNDVGARKKETGDSLSNKRILGFPIFEKPLISKNESSSLTSPSVSLPNSSKGEVVENHSRNKIFDINLPCDPAIPDLGNQSVTEAVVNEKWLDTKDANFGYQIDLNLCMSDEVSMIPISCTDVQMKVEIDLEAPVVPENEEDVISEEKQLQTRLVSSHCPQNKAEQPRDELMMNAAEAIVAISSSMCNHLDDTIRNPSETSIMDPLSWFADIVSSCEDNLEHKFDSVFSWKDGEHNGMSSSEGIDYFEAMTLNLTVTKEEDYMPEPLVPENLKVDETVTNLLPNRTRKGPARRGRQRRDFQRDILPCLVSLSRHEVTEDLQTFGGLMRATGHSWNSGLTRRNSTRNGCGRGRRRLVVCPPPPVATNATCTLLIQQLNNIEVGLEDRSLTGWGKTTRRPRRQRCPTGNPPPLPLT</sequence>
<keyword evidence="3" id="KW-1185">Reference proteome</keyword>
<dbReference type="KEGG" id="qsa:O6P43_032950"/>
<protein>
    <submittedName>
        <fullName evidence="2">DUF863 family protein</fullName>
    </submittedName>
</protein>
<evidence type="ECO:0000256" key="1">
    <source>
        <dbReference type="SAM" id="MobiDB-lite"/>
    </source>
</evidence>
<dbReference type="PANTHER" id="PTHR33167:SF4">
    <property type="entry name" value="TRANSCRIPTION FACTOR, PUTATIVE (DUF863)-RELATED"/>
    <property type="match status" value="1"/>
</dbReference>
<gene>
    <name evidence="2" type="ORF">O6P43_032950</name>
</gene>
<organism evidence="2 3">
    <name type="scientific">Quillaja saponaria</name>
    <name type="common">Soap bark tree</name>
    <dbReference type="NCBI Taxonomy" id="32244"/>
    <lineage>
        <taxon>Eukaryota</taxon>
        <taxon>Viridiplantae</taxon>
        <taxon>Streptophyta</taxon>
        <taxon>Embryophyta</taxon>
        <taxon>Tracheophyta</taxon>
        <taxon>Spermatophyta</taxon>
        <taxon>Magnoliopsida</taxon>
        <taxon>eudicotyledons</taxon>
        <taxon>Gunneridae</taxon>
        <taxon>Pentapetalae</taxon>
        <taxon>rosids</taxon>
        <taxon>fabids</taxon>
        <taxon>Fabales</taxon>
        <taxon>Quillajaceae</taxon>
        <taxon>Quillaja</taxon>
    </lineage>
</organism>
<dbReference type="Pfam" id="PF05904">
    <property type="entry name" value="DUF863"/>
    <property type="match status" value="1"/>
</dbReference>
<comment type="caution">
    <text evidence="2">The sequence shown here is derived from an EMBL/GenBank/DDBJ whole genome shotgun (WGS) entry which is preliminary data.</text>
</comment>
<evidence type="ECO:0000313" key="3">
    <source>
        <dbReference type="Proteomes" id="UP001163823"/>
    </source>
</evidence>
<name>A0AAD7P5U6_QUISA</name>
<dbReference type="AlphaFoldDB" id="A0AAD7P5U6"/>
<accession>A0AAD7P5U6</accession>
<dbReference type="InterPro" id="IPR008581">
    <property type="entry name" value="DUF863_pln"/>
</dbReference>
<dbReference type="PANTHER" id="PTHR33167">
    <property type="entry name" value="TRANSCRIPTION FACTOR, PUTATIVE (DUF863)-RELATED"/>
    <property type="match status" value="1"/>
</dbReference>
<dbReference type="Proteomes" id="UP001163823">
    <property type="component" value="Chromosome 14"/>
</dbReference>
<feature type="region of interest" description="Disordered" evidence="1">
    <location>
        <begin position="205"/>
        <end position="225"/>
    </location>
</feature>
<evidence type="ECO:0000313" key="2">
    <source>
        <dbReference type="EMBL" id="KAJ7943393.1"/>
    </source>
</evidence>